<name>A0A069BCF6_BURPE</name>
<dbReference type="Proteomes" id="UP000030475">
    <property type="component" value="Unassembled WGS sequence"/>
</dbReference>
<dbReference type="KEGG" id="but:X994_6211"/>
<evidence type="ECO:0000313" key="3">
    <source>
        <dbReference type="Proteomes" id="UP000030475"/>
    </source>
</evidence>
<reference evidence="2 4" key="2">
    <citation type="submission" date="2017-11" db="EMBL/GenBank/DDBJ databases">
        <title>Molecular characterization of Burkholderia pseudomallei and closely related isolates from Vietnam.</title>
        <authorList>
            <person name="Ustinov D.V."/>
            <person name="Antonov A.S."/>
            <person name="Avdusheva E.F."/>
            <person name="Shpak I.M."/>
            <person name="Zakharova I.B."/>
            <person name="Thi L.A."/>
            <person name="Teteryatnikova N."/>
            <person name="Lopasteyskaya Y.A."/>
            <person name="Kuzyutina J.A."/>
            <person name="Ngo T.N."/>
            <person name="Victorov D.V."/>
        </authorList>
    </citation>
    <scope>NUCLEOTIDE SEQUENCE [LARGE SCALE GENOMIC DNA]</scope>
    <source>
        <strain evidence="2 4">V1512</strain>
    </source>
</reference>
<dbReference type="OrthoDB" id="9025297at2"/>
<reference evidence="1 3" key="1">
    <citation type="submission" date="2014-08" db="EMBL/GenBank/DDBJ databases">
        <authorList>
            <person name="Bunnell A."/>
            <person name="Chain P.S."/>
            <person name="Chertkov O."/>
            <person name="Currie B.J."/>
            <person name="Daligault H.E."/>
            <person name="Davenport K.W."/>
            <person name="Davis C."/>
            <person name="Gleasner C.D."/>
            <person name="Johnson S.L."/>
            <person name="Kaestli M."/>
            <person name="Koren S."/>
            <person name="Kunde Y.A."/>
            <person name="Mayo M."/>
            <person name="McMurry K.K."/>
            <person name="Price E.P."/>
            <person name="Reitenga K.G."/>
            <person name="Robison R."/>
            <person name="Rosovitz M.J."/>
            <person name="Sarovich D.S."/>
            <person name="Teshima H."/>
        </authorList>
    </citation>
    <scope>NUCLEOTIDE SEQUENCE [LARGE SCALE GENOMIC DNA]</scope>
    <source>
        <strain evidence="1 3">MSHR44</strain>
    </source>
</reference>
<proteinExistence type="predicted"/>
<gene>
    <name evidence="2" type="ORF">CWD88_16440</name>
    <name evidence="1" type="ORF">Y036_4081</name>
</gene>
<evidence type="ECO:0000313" key="1">
    <source>
        <dbReference type="EMBL" id="KGX11071.1"/>
    </source>
</evidence>
<accession>A0A069BCF6</accession>
<evidence type="ECO:0000313" key="2">
    <source>
        <dbReference type="EMBL" id="PJO65306.1"/>
    </source>
</evidence>
<evidence type="ECO:0000313" key="4">
    <source>
        <dbReference type="Proteomes" id="UP000231878"/>
    </source>
</evidence>
<organism evidence="1 3">
    <name type="scientific">Burkholderia pseudomallei</name>
    <name type="common">Pseudomonas pseudomallei</name>
    <dbReference type="NCBI Taxonomy" id="28450"/>
    <lineage>
        <taxon>Bacteria</taxon>
        <taxon>Pseudomonadati</taxon>
        <taxon>Pseudomonadota</taxon>
        <taxon>Betaproteobacteria</taxon>
        <taxon>Burkholderiales</taxon>
        <taxon>Burkholderiaceae</taxon>
        <taxon>Burkholderia</taxon>
        <taxon>pseudomallei group</taxon>
    </lineage>
</organism>
<sequence length="74" mass="8115">MDTSTVDAVAIAAKLAKEISPHPPQWIIDLYAATLVQRHGFARTGDEIKQAQKAFFESRQAIVAALSTYRSPTD</sequence>
<dbReference type="EMBL" id="PHRB01000014">
    <property type="protein sequence ID" value="PJO65306.1"/>
    <property type="molecule type" value="Genomic_DNA"/>
</dbReference>
<comment type="caution">
    <text evidence="1">The sequence shown here is derived from an EMBL/GenBank/DDBJ whole genome shotgun (WGS) entry which is preliminary data.</text>
</comment>
<dbReference type="Proteomes" id="UP000231878">
    <property type="component" value="Unassembled WGS sequence"/>
</dbReference>
<dbReference type="OMA" id="ANEISPH"/>
<dbReference type="AlphaFoldDB" id="A0A069BCF6"/>
<dbReference type="GeneID" id="93063080"/>
<dbReference type="EMBL" id="JQIM01000009">
    <property type="protein sequence ID" value="KGX11071.1"/>
    <property type="molecule type" value="Genomic_DNA"/>
</dbReference>
<dbReference type="RefSeq" id="WP_004195424.1">
    <property type="nucleotide sequence ID" value="NZ_AP028072.1"/>
</dbReference>
<protein>
    <submittedName>
        <fullName evidence="1">Uncharacterized protein</fullName>
    </submittedName>
</protein>